<gene>
    <name evidence="1" type="ORF">RJ641_035765</name>
</gene>
<dbReference type="Proteomes" id="UP001370490">
    <property type="component" value="Unassembled WGS sequence"/>
</dbReference>
<protein>
    <submittedName>
        <fullName evidence="1">Uncharacterized protein</fullName>
    </submittedName>
</protein>
<dbReference type="PANTHER" id="PTHR33591">
    <property type="entry name" value="BETA-CAROTENE ISOMERASE D27"/>
    <property type="match status" value="1"/>
</dbReference>
<dbReference type="EMBL" id="JBAMMX010000008">
    <property type="protein sequence ID" value="KAK6935610.1"/>
    <property type="molecule type" value="Genomic_DNA"/>
</dbReference>
<evidence type="ECO:0000313" key="2">
    <source>
        <dbReference type="Proteomes" id="UP001370490"/>
    </source>
</evidence>
<organism evidence="1 2">
    <name type="scientific">Dillenia turbinata</name>
    <dbReference type="NCBI Taxonomy" id="194707"/>
    <lineage>
        <taxon>Eukaryota</taxon>
        <taxon>Viridiplantae</taxon>
        <taxon>Streptophyta</taxon>
        <taxon>Embryophyta</taxon>
        <taxon>Tracheophyta</taxon>
        <taxon>Spermatophyta</taxon>
        <taxon>Magnoliopsida</taxon>
        <taxon>eudicotyledons</taxon>
        <taxon>Gunneridae</taxon>
        <taxon>Pentapetalae</taxon>
        <taxon>Dilleniales</taxon>
        <taxon>Dilleniaceae</taxon>
        <taxon>Dillenia</taxon>
    </lineage>
</organism>
<accession>A0AAN8ZIM1</accession>
<proteinExistence type="predicted"/>
<reference evidence="1 2" key="1">
    <citation type="submission" date="2023-12" db="EMBL/GenBank/DDBJ databases">
        <title>A high-quality genome assembly for Dillenia turbinata (Dilleniales).</title>
        <authorList>
            <person name="Chanderbali A."/>
        </authorList>
    </citation>
    <scope>NUCLEOTIDE SEQUENCE [LARGE SCALE GENOMIC DNA]</scope>
    <source>
        <strain evidence="1">LSX21</strain>
        <tissue evidence="1">Leaf</tissue>
    </source>
</reference>
<name>A0AAN8ZIM1_9MAGN</name>
<keyword evidence="2" id="KW-1185">Reference proteome</keyword>
<evidence type="ECO:0000313" key="1">
    <source>
        <dbReference type="EMBL" id="KAK6935610.1"/>
    </source>
</evidence>
<dbReference type="AlphaFoldDB" id="A0AAN8ZIM1"/>
<sequence>MAQKTRYDDGFLQKAFVTVFARKMEKFVGKMKDEKKKGWFEYDYESFVDVSKRIKQGRNRLQQQQVGREVHLSMLPPDAPAQVSSKRNVQLSGYYFHQPKWGAGFNAALTVPFFHWLVGPSEIWLALPSSPYAVDVELNGVNRRSAGTIWTCIFDPSTYLEDMSCEMVYGQVPPAFDNDLVIKWPCFSEICEFVQLPKRKMAFPFSLPWKY</sequence>
<dbReference type="PANTHER" id="PTHR33591:SF4">
    <property type="entry name" value="OS08G0114100 PROTEIN"/>
    <property type="match status" value="1"/>
</dbReference>
<comment type="caution">
    <text evidence="1">The sequence shown here is derived from an EMBL/GenBank/DDBJ whole genome shotgun (WGS) entry which is preliminary data.</text>
</comment>
<dbReference type="InterPro" id="IPR038938">
    <property type="entry name" value="D27-like"/>
</dbReference>